<dbReference type="OrthoDB" id="9801302at2"/>
<proteinExistence type="inferred from homology"/>
<dbReference type="Gene3D" id="3.40.50.12780">
    <property type="entry name" value="N-terminal domain of ligase-like"/>
    <property type="match status" value="1"/>
</dbReference>
<dbReference type="FunFam" id="3.40.50.12780:FF:000003">
    <property type="entry name" value="Long-chain-fatty-acid--CoA ligase FadD"/>
    <property type="match status" value="1"/>
</dbReference>
<dbReference type="InterPro" id="IPR042099">
    <property type="entry name" value="ANL_N_sf"/>
</dbReference>
<dbReference type="PATRIC" id="fig|706587.4.peg.1669"/>
<reference evidence="6" key="1">
    <citation type="submission" date="2012-06" db="EMBL/GenBank/DDBJ databases">
        <title>Complete sequence of chromosome of Desulfomonile tiedjei DSM 6799.</title>
        <authorList>
            <person name="Lucas S."/>
            <person name="Copeland A."/>
            <person name="Lapidus A."/>
            <person name="Glavina del Rio T."/>
            <person name="Dalin E."/>
            <person name="Tice H."/>
            <person name="Bruce D."/>
            <person name="Goodwin L."/>
            <person name="Pitluck S."/>
            <person name="Peters L."/>
            <person name="Ovchinnikova G."/>
            <person name="Zeytun A."/>
            <person name="Lu M."/>
            <person name="Kyrpides N."/>
            <person name="Mavromatis K."/>
            <person name="Ivanova N."/>
            <person name="Brettin T."/>
            <person name="Detter J.C."/>
            <person name="Han C."/>
            <person name="Larimer F."/>
            <person name="Land M."/>
            <person name="Hauser L."/>
            <person name="Markowitz V."/>
            <person name="Cheng J.-F."/>
            <person name="Hugenholtz P."/>
            <person name="Woyke T."/>
            <person name="Wu D."/>
            <person name="Spring S."/>
            <person name="Schroeder M."/>
            <person name="Brambilla E."/>
            <person name="Klenk H.-P."/>
            <person name="Eisen J.A."/>
        </authorList>
    </citation>
    <scope>NUCLEOTIDE SEQUENCE [LARGE SCALE GENOMIC DNA]</scope>
    <source>
        <strain evidence="6">ATCC 49306 / DSM 6799 / DCB-1</strain>
    </source>
</reference>
<dbReference type="CDD" id="cd05936">
    <property type="entry name" value="FC-FACS_FadD_like"/>
    <property type="match status" value="1"/>
</dbReference>
<dbReference type="FunFam" id="3.30.300.30:FF:000008">
    <property type="entry name" value="2,3-dihydroxybenzoate-AMP ligase"/>
    <property type="match status" value="1"/>
</dbReference>
<feature type="domain" description="AMP-binding enzyme C-terminal" evidence="4">
    <location>
        <begin position="465"/>
        <end position="540"/>
    </location>
</feature>
<dbReference type="Pfam" id="PF13193">
    <property type="entry name" value="AMP-binding_C"/>
    <property type="match status" value="1"/>
</dbReference>
<gene>
    <name evidence="5" type="ordered locus">Desti_1457</name>
</gene>
<sequence>MEKIWLQSYAPGIPHEIIVEDITLQDAFSKTVSRFPENPALIFQGRVITYRKLDEMVALCAGALAALGVKPGDRVALVLPNLIQTVVASFATFRLGAVVVPNNPLYTDRELEHQLSDSGAEVVFCFDVLVPRLIKLRDRTAVKKIISCHIRDYLPFPLNLLFPWVKRGMHLKTPKAKDVYDFMDLMKSGTPWTKRYPSAMEDTAVIIYTGGTTGVSKGVDLSHTNLSANCQQMRAWCPDFFDGKEVILGCLPFFHLYGLTVVMNLAVFYGWCNVLIPKPEAKAILDAVDKYGVTLIPGVPTLFNAMINFPDIKKYSLKSIKGCFSAAAPLAVETIRGFRNLTGILISEAYGMTETGPCTHAIPLGGKEKPGCIGLPLPSTEAKLVDIDDYSREITAFNEPGELCVKGPQVMKGYLNNPKETKAVLKEGWLLTGDIAVMDEEGYFTIVDRKKDMIISGGFNIYPREIDEVLYTHPKILEACAVGVSDSYSGERVKAFVVLKPGETATDKEIIEFCRQKMTRYKVPKEIEFVSDLPKSAVGKILRKELRRQDSAHAITQSKQ</sequence>
<dbReference type="Gene3D" id="3.30.300.30">
    <property type="match status" value="1"/>
</dbReference>
<protein>
    <submittedName>
        <fullName evidence="5">Acyl-CoA synthetase (AMP-forming)/AMP-acid ligase II</fullName>
    </submittedName>
</protein>
<dbReference type="InterPro" id="IPR050237">
    <property type="entry name" value="ATP-dep_AMP-bd_enzyme"/>
</dbReference>
<dbReference type="InterPro" id="IPR000873">
    <property type="entry name" value="AMP-dep_synth/lig_dom"/>
</dbReference>
<dbReference type="AlphaFoldDB" id="I4C3M8"/>
<dbReference type="InterPro" id="IPR045851">
    <property type="entry name" value="AMP-bd_C_sf"/>
</dbReference>
<name>I4C3M8_DESTA</name>
<dbReference type="PANTHER" id="PTHR43767:SF1">
    <property type="entry name" value="NONRIBOSOMAL PEPTIDE SYNTHASE PES1 (EUROFUNG)-RELATED"/>
    <property type="match status" value="1"/>
</dbReference>
<organism evidence="5 6">
    <name type="scientific">Desulfomonile tiedjei (strain ATCC 49306 / DSM 6799 / DCB-1)</name>
    <dbReference type="NCBI Taxonomy" id="706587"/>
    <lineage>
        <taxon>Bacteria</taxon>
        <taxon>Pseudomonadati</taxon>
        <taxon>Thermodesulfobacteriota</taxon>
        <taxon>Desulfomonilia</taxon>
        <taxon>Desulfomonilales</taxon>
        <taxon>Desulfomonilaceae</taxon>
        <taxon>Desulfomonile</taxon>
    </lineage>
</organism>
<evidence type="ECO:0000313" key="6">
    <source>
        <dbReference type="Proteomes" id="UP000006055"/>
    </source>
</evidence>
<dbReference type="InterPro" id="IPR020845">
    <property type="entry name" value="AMP-binding_CS"/>
</dbReference>
<dbReference type="SUPFAM" id="SSF56801">
    <property type="entry name" value="Acetyl-CoA synthetase-like"/>
    <property type="match status" value="1"/>
</dbReference>
<dbReference type="Pfam" id="PF00501">
    <property type="entry name" value="AMP-binding"/>
    <property type="match status" value="1"/>
</dbReference>
<comment type="similarity">
    <text evidence="1">Belongs to the ATP-dependent AMP-binding enzyme family.</text>
</comment>
<evidence type="ECO:0000259" key="3">
    <source>
        <dbReference type="Pfam" id="PF00501"/>
    </source>
</evidence>
<keyword evidence="2 5" id="KW-0436">Ligase</keyword>
<dbReference type="RefSeq" id="WP_014809317.1">
    <property type="nucleotide sequence ID" value="NC_018025.1"/>
</dbReference>
<evidence type="ECO:0000259" key="4">
    <source>
        <dbReference type="Pfam" id="PF13193"/>
    </source>
</evidence>
<dbReference type="HOGENOM" id="CLU_000022_59_7_7"/>
<dbReference type="KEGG" id="dti:Desti_1457"/>
<evidence type="ECO:0000313" key="5">
    <source>
        <dbReference type="EMBL" id="AFM24169.1"/>
    </source>
</evidence>
<feature type="domain" description="AMP-dependent synthetase/ligase" evidence="3">
    <location>
        <begin position="28"/>
        <end position="415"/>
    </location>
</feature>
<dbReference type="GO" id="GO:0016878">
    <property type="term" value="F:acid-thiol ligase activity"/>
    <property type="evidence" value="ECO:0007669"/>
    <property type="project" value="UniProtKB-ARBA"/>
</dbReference>
<dbReference type="PANTHER" id="PTHR43767">
    <property type="entry name" value="LONG-CHAIN-FATTY-ACID--COA LIGASE"/>
    <property type="match status" value="1"/>
</dbReference>
<dbReference type="eggNOG" id="COG0318">
    <property type="taxonomic scope" value="Bacteria"/>
</dbReference>
<dbReference type="STRING" id="706587.Desti_1457"/>
<dbReference type="EMBL" id="CP003360">
    <property type="protein sequence ID" value="AFM24169.1"/>
    <property type="molecule type" value="Genomic_DNA"/>
</dbReference>
<accession>I4C3M8</accession>
<evidence type="ECO:0000256" key="1">
    <source>
        <dbReference type="ARBA" id="ARBA00006432"/>
    </source>
</evidence>
<dbReference type="PROSITE" id="PS00455">
    <property type="entry name" value="AMP_BINDING"/>
    <property type="match status" value="1"/>
</dbReference>
<keyword evidence="6" id="KW-1185">Reference proteome</keyword>
<dbReference type="InterPro" id="IPR025110">
    <property type="entry name" value="AMP-bd_C"/>
</dbReference>
<dbReference type="Proteomes" id="UP000006055">
    <property type="component" value="Chromosome"/>
</dbReference>
<evidence type="ECO:0000256" key="2">
    <source>
        <dbReference type="ARBA" id="ARBA00022598"/>
    </source>
</evidence>